<reference evidence="1 2" key="1">
    <citation type="journal article" date="2013" name="Proc. Natl. Acad. Sci. U.S.A.">
        <title>Genome of Phaeocystis globosa virus PgV-16T highlights the common ancestry of the largest known DNA viruses infecting eukaryotes.</title>
        <authorList>
            <person name="Santini S."/>
            <person name="Jeudy S."/>
            <person name="Bartoli J."/>
            <person name="Poirot O."/>
            <person name="Lescot M."/>
            <person name="Abergel C."/>
            <person name="Barbe V."/>
            <person name="Wommack K.E."/>
            <person name="Noordeloos A.A."/>
            <person name="Brussaard C.P."/>
            <person name="Claverie J.M."/>
        </authorList>
    </citation>
    <scope>NUCLEOTIDE SEQUENCE [LARGE SCALE GENOMIC DNA]</scope>
    <source>
        <strain evidence="1 2">16T</strain>
    </source>
</reference>
<dbReference type="Proteomes" id="UP000204225">
    <property type="component" value="Segment"/>
</dbReference>
<evidence type="ECO:0000313" key="1">
    <source>
        <dbReference type="EMBL" id="AGM15487.1"/>
    </source>
</evidence>
<sequence length="427" mass="50196">MTSANNIEIAKELNLTGILNEDNSAFNQKNYTYNDNEYTVIKYNRANLKMMAEGDGFETVSKFRSVIVRGNKVVVYSPEKSLSFDKFTTKYPDTNDCWAEDFVDGTMINVFYDNVNETWEIATKSTVGANIVFFNDIKNYELFNNETNEQQTGNITFRSMFFESCKFSNFDLNSLDKQYSYSFVMQHPFNRIVTPVQTPLLYLVKVYDIDNTNFPVVSIVEKSIYEFVIKPPCVFADTTIQFINKYPIATPYQDIYDHFNNRLAPFHCVGTIIYNVDGTRTKIRNINYEDVRKLRGNQPKLQFNYYSLKKEGKIKEFLHYYPEHMILFNKFKLAMFEYTHLLHTNYVNCFIKKEKPLKDYEFQYKNHMYALHQLYKNELKADGKVVDKKVVINYVNALHPAQQMHAVNYKYNSTEKNAVTDEPDVVM</sequence>
<accession>A0AC59EX04</accession>
<proteinExistence type="predicted"/>
<evidence type="ECO:0000313" key="2">
    <source>
        <dbReference type="Proteomes" id="UP000204225"/>
    </source>
</evidence>
<gene>
    <name evidence="1" type="ORF">PGCG_00176</name>
</gene>
<dbReference type="EMBL" id="KC662249">
    <property type="protein sequence ID" value="AGM15487.1"/>
    <property type="molecule type" value="Genomic_DNA"/>
</dbReference>
<keyword evidence="2" id="KW-1185">Reference proteome</keyword>
<organism evidence="1 2">
    <name type="scientific">Phaeocystis globosa virus PgV-16T</name>
    <dbReference type="NCBI Taxonomy" id="3071227"/>
    <lineage>
        <taxon>Viruses</taxon>
        <taxon>Varidnaviria</taxon>
        <taxon>Bamfordvirae</taxon>
        <taxon>Nucleocytoviricota</taxon>
        <taxon>Megaviricetes</taxon>
        <taxon>Imitervirales</taxon>
        <taxon>Mesomimiviridae</taxon>
        <taxon>Tethysvirus</taxon>
        <taxon>Tethysvirus hollandense</taxon>
    </lineage>
</organism>
<protein>
    <submittedName>
        <fullName evidence="1">Uncharacterized protein</fullName>
    </submittedName>
</protein>
<name>A0AC59EX04_9VIRU</name>